<reference evidence="3" key="1">
    <citation type="submission" date="2016-11" db="UniProtKB">
        <authorList>
            <consortium name="WormBaseParasite"/>
        </authorList>
    </citation>
    <scope>IDENTIFICATION</scope>
</reference>
<evidence type="ECO:0000313" key="2">
    <source>
        <dbReference type="Proteomes" id="UP000095287"/>
    </source>
</evidence>
<feature type="transmembrane region" description="Helical" evidence="1">
    <location>
        <begin position="276"/>
        <end position="294"/>
    </location>
</feature>
<dbReference type="AlphaFoldDB" id="A0A1I7Z5N9"/>
<feature type="transmembrane region" description="Helical" evidence="1">
    <location>
        <begin position="34"/>
        <end position="58"/>
    </location>
</feature>
<feature type="transmembrane region" description="Helical" evidence="1">
    <location>
        <begin position="194"/>
        <end position="215"/>
    </location>
</feature>
<keyword evidence="1" id="KW-1133">Transmembrane helix</keyword>
<dbReference type="WBParaSite" id="L893_g23102.t1">
    <property type="protein sequence ID" value="L893_g23102.t1"/>
    <property type="gene ID" value="L893_g23102"/>
</dbReference>
<feature type="transmembrane region" description="Helical" evidence="1">
    <location>
        <begin position="466"/>
        <end position="485"/>
    </location>
</feature>
<name>A0A1I7Z5N9_9BILA</name>
<feature type="transmembrane region" description="Helical" evidence="1">
    <location>
        <begin position="597"/>
        <end position="614"/>
    </location>
</feature>
<protein>
    <submittedName>
        <fullName evidence="3">G protein-coupled receptor</fullName>
    </submittedName>
</protein>
<feature type="transmembrane region" description="Helical" evidence="1">
    <location>
        <begin position="555"/>
        <end position="577"/>
    </location>
</feature>
<feature type="transmembrane region" description="Helical" evidence="1">
    <location>
        <begin position="513"/>
        <end position="534"/>
    </location>
</feature>
<feature type="transmembrane region" description="Helical" evidence="1">
    <location>
        <begin position="423"/>
        <end position="445"/>
    </location>
</feature>
<evidence type="ECO:0000313" key="3">
    <source>
        <dbReference type="WBParaSite" id="L893_g23102.t1"/>
    </source>
</evidence>
<proteinExistence type="predicted"/>
<feature type="transmembrane region" description="Helical" evidence="1">
    <location>
        <begin position="374"/>
        <end position="399"/>
    </location>
</feature>
<keyword evidence="2" id="KW-1185">Reference proteome</keyword>
<organism evidence="2 3">
    <name type="scientific">Steinernema glaseri</name>
    <dbReference type="NCBI Taxonomy" id="37863"/>
    <lineage>
        <taxon>Eukaryota</taxon>
        <taxon>Metazoa</taxon>
        <taxon>Ecdysozoa</taxon>
        <taxon>Nematoda</taxon>
        <taxon>Chromadorea</taxon>
        <taxon>Rhabditida</taxon>
        <taxon>Tylenchina</taxon>
        <taxon>Panagrolaimomorpha</taxon>
        <taxon>Strongyloidoidea</taxon>
        <taxon>Steinernematidae</taxon>
        <taxon>Steinernema</taxon>
    </lineage>
</organism>
<feature type="transmembrane region" description="Helical" evidence="1">
    <location>
        <begin position="149"/>
        <end position="170"/>
    </location>
</feature>
<sequence length="624" mass="70136">MIHEFKMRRCVVSLTDPASHLGLSVGMSNVSKLLIYWATIAFDVVTIGVHVRNLIFIFGANQSNAKHYGMLLLTVIVQLSYNICSTAYTVYMVWIFNKTEWSSSLIYWTGSLMFSTSLSLICCDVCTVVDRILAIQRPVAYGQRDKQNWFLFSNVTVFLAFACNVLIYQIGRVDEPEEDLQHFRGVVSGTVVDIMYYIKSGVSIFNMPLSLFFLFKLKKFLKSVHMFVSNQALRKSNQIVKLQMLAEIAVVILPTIFTSMIDWIGDISITTIVGSYPNLLYVLYTTFCAISLAVKLRTKTANSSSICGRSLNASLIKIVASMCVWTGGDMTSLSKLIIYWMTIAFDALSIAIHIRNLAFIFFASRVQAKQYGMLFLTVVVHLSYNICSVGYTVYMVLIFNSGSTQMAGGNDEQISESSWNHLLIYWTGSLMFSASLSLVCCDVCTVIDRIVAIQKPVFYSQRCKTAWLSFALFVILAFVGNIVIYELGRIPNPSTKVQHFRGVVYDDFVDAMYYLKSGILICNVPSTMFFLWKLKCFMKSRMLVWNEALKTANQIVMLQMLAEISLIIVPTALTSLIDWALDTSITTIVGSYPNLLYVLYTTFCAASLAMKLRVKSANSLGSTR</sequence>
<feature type="transmembrane region" description="Helical" evidence="1">
    <location>
        <begin position="337"/>
        <end position="362"/>
    </location>
</feature>
<feature type="transmembrane region" description="Helical" evidence="1">
    <location>
        <begin position="244"/>
        <end position="264"/>
    </location>
</feature>
<keyword evidence="1" id="KW-0472">Membrane</keyword>
<feature type="transmembrane region" description="Helical" evidence="1">
    <location>
        <begin position="306"/>
        <end position="325"/>
    </location>
</feature>
<keyword evidence="1" id="KW-0812">Transmembrane</keyword>
<dbReference type="Proteomes" id="UP000095287">
    <property type="component" value="Unplaced"/>
</dbReference>
<accession>A0A1I7Z5N9</accession>
<feature type="transmembrane region" description="Helical" evidence="1">
    <location>
        <begin position="106"/>
        <end position="129"/>
    </location>
</feature>
<evidence type="ECO:0000256" key="1">
    <source>
        <dbReference type="SAM" id="Phobius"/>
    </source>
</evidence>
<feature type="transmembrane region" description="Helical" evidence="1">
    <location>
        <begin position="70"/>
        <end position="94"/>
    </location>
</feature>